<reference evidence="1 2" key="1">
    <citation type="journal article" date="2020" name="Nature">
        <title>Six reference-quality genomes reveal evolution of bat adaptations.</title>
        <authorList>
            <person name="Jebb D."/>
            <person name="Huang Z."/>
            <person name="Pippel M."/>
            <person name="Hughes G.M."/>
            <person name="Lavrichenko K."/>
            <person name="Devanna P."/>
            <person name="Winkler S."/>
            <person name="Jermiin L.S."/>
            <person name="Skirmuntt E.C."/>
            <person name="Katzourakis A."/>
            <person name="Burkitt-Gray L."/>
            <person name="Ray D.A."/>
            <person name="Sullivan K.A.M."/>
            <person name="Roscito J.G."/>
            <person name="Kirilenko B.M."/>
            <person name="Davalos L.M."/>
            <person name="Corthals A.P."/>
            <person name="Power M.L."/>
            <person name="Jones G."/>
            <person name="Ransome R.D."/>
            <person name="Dechmann D.K.N."/>
            <person name="Locatelli A.G."/>
            <person name="Puechmaille S.J."/>
            <person name="Fedrigo O."/>
            <person name="Jarvis E.D."/>
            <person name="Hiller M."/>
            <person name="Vernes S.C."/>
            <person name="Myers E.W."/>
            <person name="Teeling E.C."/>
        </authorList>
    </citation>
    <scope>NUCLEOTIDE SEQUENCE [LARGE SCALE GENOMIC DNA]</scope>
    <source>
        <strain evidence="1">MRouAeg1</strain>
        <tissue evidence="1">Muscle</tissue>
    </source>
</reference>
<organism evidence="1 2">
    <name type="scientific">Rousettus aegyptiacus</name>
    <name type="common">Egyptian fruit bat</name>
    <name type="synonym">Pteropus aegyptiacus</name>
    <dbReference type="NCBI Taxonomy" id="9407"/>
    <lineage>
        <taxon>Eukaryota</taxon>
        <taxon>Metazoa</taxon>
        <taxon>Chordata</taxon>
        <taxon>Craniata</taxon>
        <taxon>Vertebrata</taxon>
        <taxon>Euteleostomi</taxon>
        <taxon>Mammalia</taxon>
        <taxon>Eutheria</taxon>
        <taxon>Laurasiatheria</taxon>
        <taxon>Chiroptera</taxon>
        <taxon>Yinpterochiroptera</taxon>
        <taxon>Pteropodoidea</taxon>
        <taxon>Pteropodidae</taxon>
        <taxon>Rousettinae</taxon>
        <taxon>Rousettus</taxon>
    </lineage>
</organism>
<dbReference type="AlphaFoldDB" id="A0A7J8B9S1"/>
<sequence>MFQLLWFYNVKPTFPSPNFLFFRTIVATPGTSFFPALEAGTVTGGQGQPGACTTTPRVSPPQCQRSSCGVWTSSLHPVHLRISLSLRSKNPQVKPFSSTPSNLGIAASCLVSLPPFCPLISL</sequence>
<accession>A0A7J8B9S1</accession>
<protein>
    <submittedName>
        <fullName evidence="1">Uncharacterized protein</fullName>
    </submittedName>
</protein>
<comment type="caution">
    <text evidence="1">The sequence shown here is derived from an EMBL/GenBank/DDBJ whole genome shotgun (WGS) entry which is preliminary data.</text>
</comment>
<dbReference type="EMBL" id="JACASE010000018">
    <property type="protein sequence ID" value="KAF6395444.1"/>
    <property type="molecule type" value="Genomic_DNA"/>
</dbReference>
<name>A0A7J8B9S1_ROUAE</name>
<gene>
    <name evidence="1" type="ORF">HJG63_009999</name>
</gene>
<proteinExistence type="predicted"/>
<dbReference type="Proteomes" id="UP000593571">
    <property type="component" value="Unassembled WGS sequence"/>
</dbReference>
<evidence type="ECO:0000313" key="1">
    <source>
        <dbReference type="EMBL" id="KAF6395444.1"/>
    </source>
</evidence>
<evidence type="ECO:0000313" key="2">
    <source>
        <dbReference type="Proteomes" id="UP000593571"/>
    </source>
</evidence>
<keyword evidence="2" id="KW-1185">Reference proteome</keyword>